<organism evidence="2 3">
    <name type="scientific">Mycobacterium botniense</name>
    <dbReference type="NCBI Taxonomy" id="84962"/>
    <lineage>
        <taxon>Bacteria</taxon>
        <taxon>Bacillati</taxon>
        <taxon>Actinomycetota</taxon>
        <taxon>Actinomycetes</taxon>
        <taxon>Mycobacteriales</taxon>
        <taxon>Mycobacteriaceae</taxon>
        <taxon>Mycobacterium</taxon>
    </lineage>
</organism>
<dbReference type="Proteomes" id="UP000465361">
    <property type="component" value="Unassembled WGS sequence"/>
</dbReference>
<protein>
    <recommendedName>
        <fullName evidence="4">DUF3060 domain-containing protein</fullName>
    </recommendedName>
</protein>
<dbReference type="InterPro" id="IPR021417">
    <property type="entry name" value="DUF3060"/>
</dbReference>
<reference evidence="2 3" key="1">
    <citation type="journal article" date="2019" name="Emerg. Microbes Infect.">
        <title>Comprehensive subspecies identification of 175 nontuberculous mycobacteria species based on 7547 genomic profiles.</title>
        <authorList>
            <person name="Matsumoto Y."/>
            <person name="Kinjo T."/>
            <person name="Motooka D."/>
            <person name="Nabeya D."/>
            <person name="Jung N."/>
            <person name="Uechi K."/>
            <person name="Horii T."/>
            <person name="Iida T."/>
            <person name="Fujita J."/>
            <person name="Nakamura S."/>
        </authorList>
    </citation>
    <scope>NUCLEOTIDE SEQUENCE [LARGE SCALE GENOMIC DNA]</scope>
    <source>
        <strain evidence="2 3">JCM 17322</strain>
    </source>
</reference>
<comment type="caution">
    <text evidence="2">The sequence shown here is derived from an EMBL/GenBank/DDBJ whole genome shotgun (WGS) entry which is preliminary data.</text>
</comment>
<gene>
    <name evidence="2" type="ORF">MBOT_05090</name>
</gene>
<feature type="signal peptide" evidence="1">
    <location>
        <begin position="1"/>
        <end position="30"/>
    </location>
</feature>
<accession>A0A7I9XT56</accession>
<keyword evidence="3" id="KW-1185">Reference proteome</keyword>
<evidence type="ECO:0000256" key="1">
    <source>
        <dbReference type="SAM" id="SignalP"/>
    </source>
</evidence>
<evidence type="ECO:0008006" key="4">
    <source>
        <dbReference type="Google" id="ProtNLM"/>
    </source>
</evidence>
<dbReference type="EMBL" id="BLKW01000002">
    <property type="protein sequence ID" value="GFG73144.1"/>
    <property type="molecule type" value="Genomic_DNA"/>
</dbReference>
<dbReference type="Pfam" id="PF11259">
    <property type="entry name" value="DUF3060"/>
    <property type="match status" value="1"/>
</dbReference>
<keyword evidence="1" id="KW-0732">Signal</keyword>
<dbReference type="AlphaFoldDB" id="A0A7I9XT56"/>
<sequence length="144" mass="14348">MRAISTDFTRPAAGALAVTLAALLAAFAPAGCAPKNKGAAPSTTSTASAGAQFEVGNTLNYASFGTTAELDCGNGKSLDVGGSNNTLTVKGTCASVNIGGADNKVTLDKIDQHLSVVGLNNTVIYKSGDPKVDNLGSGNTITKK</sequence>
<evidence type="ECO:0000313" key="3">
    <source>
        <dbReference type="Proteomes" id="UP000465361"/>
    </source>
</evidence>
<feature type="chain" id="PRO_5039320095" description="DUF3060 domain-containing protein" evidence="1">
    <location>
        <begin position="31"/>
        <end position="144"/>
    </location>
</feature>
<name>A0A7I9XT56_9MYCO</name>
<evidence type="ECO:0000313" key="2">
    <source>
        <dbReference type="EMBL" id="GFG73144.1"/>
    </source>
</evidence>
<proteinExistence type="predicted"/>